<gene>
    <name evidence="9" type="ORF">IC608_14225</name>
</gene>
<dbReference type="EC" id="4.2.1.1" evidence="2 8"/>
<keyword evidence="3 7" id="KW-0479">Metal-binding</keyword>
<dbReference type="SUPFAM" id="SSF53056">
    <property type="entry name" value="beta-carbonic anhydrase, cab"/>
    <property type="match status" value="1"/>
</dbReference>
<evidence type="ECO:0000256" key="3">
    <source>
        <dbReference type="ARBA" id="ARBA00022723"/>
    </source>
</evidence>
<proteinExistence type="inferred from homology"/>
<comment type="function">
    <text evidence="8">Reversible hydration of carbon dioxide.</text>
</comment>
<dbReference type="Gene3D" id="3.40.1050.10">
    <property type="entry name" value="Carbonic anhydrase"/>
    <property type="match status" value="1"/>
</dbReference>
<dbReference type="SMART" id="SM00947">
    <property type="entry name" value="Pro_CA"/>
    <property type="match status" value="1"/>
</dbReference>
<comment type="similarity">
    <text evidence="1 8">Belongs to the beta-class carbonic anhydrase family.</text>
</comment>
<accession>A0A927FWK6</accession>
<keyword evidence="5 8" id="KW-0456">Lyase</keyword>
<evidence type="ECO:0000256" key="1">
    <source>
        <dbReference type="ARBA" id="ARBA00006217"/>
    </source>
</evidence>
<evidence type="ECO:0000256" key="2">
    <source>
        <dbReference type="ARBA" id="ARBA00012925"/>
    </source>
</evidence>
<feature type="binding site" evidence="7">
    <location>
        <position position="44"/>
    </location>
    <ligand>
        <name>Zn(2+)</name>
        <dbReference type="ChEBI" id="CHEBI:29105"/>
    </ligand>
</feature>
<reference evidence="9" key="1">
    <citation type="submission" date="2020-09" db="EMBL/GenBank/DDBJ databases">
        <title>Genome seq and assembly of Devosia sp.</title>
        <authorList>
            <person name="Chhetri G."/>
        </authorList>
    </citation>
    <scope>NUCLEOTIDE SEQUENCE</scope>
    <source>
        <strain evidence="9">PTR5</strain>
    </source>
</reference>
<protein>
    <recommendedName>
        <fullName evidence="2 8">Carbonic anhydrase</fullName>
        <ecNumber evidence="2 8">4.2.1.1</ecNumber>
    </recommendedName>
    <alternativeName>
        <fullName evidence="8">Carbonate dehydratase</fullName>
    </alternativeName>
</protein>
<evidence type="ECO:0000256" key="5">
    <source>
        <dbReference type="ARBA" id="ARBA00023239"/>
    </source>
</evidence>
<dbReference type="InterPro" id="IPR001765">
    <property type="entry name" value="Carbonic_anhydrase"/>
</dbReference>
<feature type="binding site" evidence="7">
    <location>
        <position position="108"/>
    </location>
    <ligand>
        <name>Zn(2+)</name>
        <dbReference type="ChEBI" id="CHEBI:29105"/>
    </ligand>
</feature>
<dbReference type="GO" id="GO:0015976">
    <property type="term" value="P:carbon utilization"/>
    <property type="evidence" value="ECO:0007669"/>
    <property type="project" value="InterPro"/>
</dbReference>
<dbReference type="RefSeq" id="WP_191776786.1">
    <property type="nucleotide sequence ID" value="NZ_JACYFU010000003.1"/>
</dbReference>
<dbReference type="PANTHER" id="PTHR11002:SF76">
    <property type="entry name" value="CARBONIC ANHYDRASE"/>
    <property type="match status" value="1"/>
</dbReference>
<feature type="binding site" evidence="7">
    <location>
        <position position="46"/>
    </location>
    <ligand>
        <name>Zn(2+)</name>
        <dbReference type="ChEBI" id="CHEBI:29105"/>
    </ligand>
</feature>
<dbReference type="GO" id="GO:0004089">
    <property type="term" value="F:carbonate dehydratase activity"/>
    <property type="evidence" value="ECO:0007669"/>
    <property type="project" value="UniProtKB-UniRule"/>
</dbReference>
<dbReference type="InterPro" id="IPR015892">
    <property type="entry name" value="Carbonic_anhydrase_CS"/>
</dbReference>
<feature type="binding site" evidence="7">
    <location>
        <position position="105"/>
    </location>
    <ligand>
        <name>Zn(2+)</name>
        <dbReference type="ChEBI" id="CHEBI:29105"/>
    </ligand>
</feature>
<dbReference type="EMBL" id="JACYFU010000003">
    <property type="protein sequence ID" value="MBD8066627.1"/>
    <property type="molecule type" value="Genomic_DNA"/>
</dbReference>
<dbReference type="AlphaFoldDB" id="A0A927FWK6"/>
<name>A0A927FWK6_9HYPH</name>
<evidence type="ECO:0000256" key="7">
    <source>
        <dbReference type="PIRSR" id="PIRSR601765-1"/>
    </source>
</evidence>
<dbReference type="Pfam" id="PF00484">
    <property type="entry name" value="Pro_CA"/>
    <property type="match status" value="1"/>
</dbReference>
<keyword evidence="10" id="KW-1185">Reference proteome</keyword>
<evidence type="ECO:0000256" key="6">
    <source>
        <dbReference type="ARBA" id="ARBA00048348"/>
    </source>
</evidence>
<organism evidence="9 10">
    <name type="scientific">Devosia oryzisoli</name>
    <dbReference type="NCBI Taxonomy" id="2774138"/>
    <lineage>
        <taxon>Bacteria</taxon>
        <taxon>Pseudomonadati</taxon>
        <taxon>Pseudomonadota</taxon>
        <taxon>Alphaproteobacteria</taxon>
        <taxon>Hyphomicrobiales</taxon>
        <taxon>Devosiaceae</taxon>
        <taxon>Devosia</taxon>
    </lineage>
</organism>
<evidence type="ECO:0000256" key="8">
    <source>
        <dbReference type="RuleBase" id="RU003956"/>
    </source>
</evidence>
<dbReference type="InterPro" id="IPR045066">
    <property type="entry name" value="Beta_CA_cladeB"/>
</dbReference>
<comment type="cofactor">
    <cofactor evidence="7">
        <name>Zn(2+)</name>
        <dbReference type="ChEBI" id="CHEBI:29105"/>
    </cofactor>
    <text evidence="7">Binds 1 zinc ion per subunit.</text>
</comment>
<comment type="caution">
    <text evidence="9">The sequence shown here is derived from an EMBL/GenBank/DDBJ whole genome shotgun (WGS) entry which is preliminary data.</text>
</comment>
<comment type="catalytic activity">
    <reaction evidence="6 8">
        <text>hydrogencarbonate + H(+) = CO2 + H2O</text>
        <dbReference type="Rhea" id="RHEA:10748"/>
        <dbReference type="ChEBI" id="CHEBI:15377"/>
        <dbReference type="ChEBI" id="CHEBI:15378"/>
        <dbReference type="ChEBI" id="CHEBI:16526"/>
        <dbReference type="ChEBI" id="CHEBI:17544"/>
        <dbReference type="EC" id="4.2.1.1"/>
    </reaction>
</comment>
<evidence type="ECO:0000313" key="10">
    <source>
        <dbReference type="Proteomes" id="UP000654108"/>
    </source>
</evidence>
<dbReference type="GO" id="GO:0008270">
    <property type="term" value="F:zinc ion binding"/>
    <property type="evidence" value="ECO:0007669"/>
    <property type="project" value="UniProtKB-UniRule"/>
</dbReference>
<dbReference type="Proteomes" id="UP000654108">
    <property type="component" value="Unassembled WGS sequence"/>
</dbReference>
<keyword evidence="4 7" id="KW-0862">Zinc</keyword>
<dbReference type="PROSITE" id="PS00705">
    <property type="entry name" value="PROK_CO2_ANHYDRASE_2"/>
    <property type="match status" value="1"/>
</dbReference>
<evidence type="ECO:0000256" key="4">
    <source>
        <dbReference type="ARBA" id="ARBA00022833"/>
    </source>
</evidence>
<sequence>MHNFPQHLLDGHASFMSGRYVRERERIRELSEIGQSPSTLVIACCDSRASPEMIFDAGPGEIFVLRNVANLVPPYQPDGGQHGTSAAIEFAVKALEISNVVVMGHGRCGGIHAALSPEASPLDQGDFIGKWMSLLGALPEQLGHNELMTPAERQTALERISIRNSIRNLRTFPYVADLENQGKLAIHGAWFDISTGELWVMDDKGDFIRPQITLEH</sequence>
<evidence type="ECO:0000313" key="9">
    <source>
        <dbReference type="EMBL" id="MBD8066627.1"/>
    </source>
</evidence>
<dbReference type="CDD" id="cd00884">
    <property type="entry name" value="beta_CA_cladeB"/>
    <property type="match status" value="1"/>
</dbReference>
<dbReference type="InterPro" id="IPR036874">
    <property type="entry name" value="Carbonic_anhydrase_sf"/>
</dbReference>
<dbReference type="PANTHER" id="PTHR11002">
    <property type="entry name" value="CARBONIC ANHYDRASE"/>
    <property type="match status" value="1"/>
</dbReference>